<keyword evidence="1" id="KW-0808">Transferase</keyword>
<organism evidence="5 6">
    <name type="scientific">Bhargavaea ullalensis</name>
    <dbReference type="NCBI Taxonomy" id="1265685"/>
    <lineage>
        <taxon>Bacteria</taxon>
        <taxon>Bacillati</taxon>
        <taxon>Bacillota</taxon>
        <taxon>Bacilli</taxon>
        <taxon>Bacillales</taxon>
        <taxon>Caryophanaceae</taxon>
        <taxon>Bhargavaea</taxon>
    </lineage>
</organism>
<evidence type="ECO:0000256" key="1">
    <source>
        <dbReference type="ARBA" id="ARBA00022679"/>
    </source>
</evidence>
<dbReference type="RefSeq" id="WP_354194267.1">
    <property type="nucleotide sequence ID" value="NZ_JBEPLW010000001.1"/>
</dbReference>
<name>A0ABV2G7N5_9BACL</name>
<dbReference type="PANTHER" id="PTHR43792:SF8">
    <property type="entry name" value="[RIBOSOMAL PROTEIN US5]-ALANINE N-ACETYLTRANSFERASE"/>
    <property type="match status" value="1"/>
</dbReference>
<dbReference type="SUPFAM" id="SSF55729">
    <property type="entry name" value="Acyl-CoA N-acyltransferases (Nat)"/>
    <property type="match status" value="1"/>
</dbReference>
<evidence type="ECO:0000256" key="2">
    <source>
        <dbReference type="ARBA" id="ARBA00023315"/>
    </source>
</evidence>
<evidence type="ECO:0000259" key="4">
    <source>
        <dbReference type="PROSITE" id="PS51186"/>
    </source>
</evidence>
<evidence type="ECO:0000313" key="6">
    <source>
        <dbReference type="Proteomes" id="UP001549099"/>
    </source>
</evidence>
<reference evidence="5 6" key="1">
    <citation type="submission" date="2024-06" db="EMBL/GenBank/DDBJ databases">
        <title>Genomic Encyclopedia of Type Strains, Phase IV (KMG-IV): sequencing the most valuable type-strain genomes for metagenomic binning, comparative biology and taxonomic classification.</title>
        <authorList>
            <person name="Goeker M."/>
        </authorList>
    </citation>
    <scope>NUCLEOTIDE SEQUENCE [LARGE SCALE GENOMIC DNA]</scope>
    <source>
        <strain evidence="5 6">DSM 26128</strain>
    </source>
</reference>
<comment type="caution">
    <text evidence="5">The sequence shown here is derived from an EMBL/GenBank/DDBJ whole genome shotgun (WGS) entry which is preliminary data.</text>
</comment>
<proteinExistence type="inferred from homology"/>
<evidence type="ECO:0000313" key="5">
    <source>
        <dbReference type="EMBL" id="MET3574247.1"/>
    </source>
</evidence>
<protein>
    <submittedName>
        <fullName evidence="5">RimJ/RimL family protein N-acetyltransferase</fullName>
    </submittedName>
</protein>
<comment type="similarity">
    <text evidence="3">Belongs to the acetyltransferase family. RimJ subfamily.</text>
</comment>
<dbReference type="InterPro" id="IPR051531">
    <property type="entry name" value="N-acetyltransferase"/>
</dbReference>
<feature type="domain" description="N-acetyltransferase" evidence="4">
    <location>
        <begin position="13"/>
        <end position="176"/>
    </location>
</feature>
<accession>A0ABV2G7N5</accession>
<dbReference type="Proteomes" id="UP001549099">
    <property type="component" value="Unassembled WGS sequence"/>
</dbReference>
<dbReference type="InterPro" id="IPR016181">
    <property type="entry name" value="Acyl_CoA_acyltransferase"/>
</dbReference>
<sequence>MNGNDLFIETERLILRPYRESDYDSWRSGLEGRTLSQHPYDEGRPVNLGASTRSWFSDWIRGFQQAADLDRMVILGIFRKSDGANIGKIEIITILRMDYDWAMMGYQINNQFFRMGYGKEAVVAAAEAFFRELGFHRIELHIRPDNLPSKKLAESAGFRFECTRPQFAYEGGKWRDYDVFTKYE</sequence>
<dbReference type="PANTHER" id="PTHR43792">
    <property type="entry name" value="GNAT FAMILY, PUTATIVE (AFU_ORTHOLOGUE AFUA_3G00765)-RELATED-RELATED"/>
    <property type="match status" value="1"/>
</dbReference>
<evidence type="ECO:0000256" key="3">
    <source>
        <dbReference type="ARBA" id="ARBA00038502"/>
    </source>
</evidence>
<dbReference type="Gene3D" id="3.40.630.30">
    <property type="match status" value="1"/>
</dbReference>
<dbReference type="InterPro" id="IPR000182">
    <property type="entry name" value="GNAT_dom"/>
</dbReference>
<dbReference type="Pfam" id="PF13302">
    <property type="entry name" value="Acetyltransf_3"/>
    <property type="match status" value="1"/>
</dbReference>
<dbReference type="EMBL" id="JBEPLW010000001">
    <property type="protein sequence ID" value="MET3574247.1"/>
    <property type="molecule type" value="Genomic_DNA"/>
</dbReference>
<keyword evidence="2" id="KW-0012">Acyltransferase</keyword>
<keyword evidence="6" id="KW-1185">Reference proteome</keyword>
<dbReference type="PROSITE" id="PS51186">
    <property type="entry name" value="GNAT"/>
    <property type="match status" value="1"/>
</dbReference>
<gene>
    <name evidence="5" type="ORF">ABID49_000123</name>
</gene>